<evidence type="ECO:0000259" key="7">
    <source>
        <dbReference type="PROSITE" id="PS52012"/>
    </source>
</evidence>
<name>A0A427XSX3_9TREE</name>
<accession>A0A427XSX3</accession>
<dbReference type="GO" id="GO:0005576">
    <property type="term" value="C:extracellular region"/>
    <property type="evidence" value="ECO:0007669"/>
    <property type="project" value="UniProtKB-SubCell"/>
</dbReference>
<dbReference type="PROSITE" id="PS52012">
    <property type="entry name" value="CFEM"/>
    <property type="match status" value="1"/>
</dbReference>
<dbReference type="RefSeq" id="XP_028476372.1">
    <property type="nucleotide sequence ID" value="XM_028623439.1"/>
</dbReference>
<evidence type="ECO:0000256" key="6">
    <source>
        <dbReference type="SAM" id="SignalP"/>
    </source>
</evidence>
<sequence>MVAISLALPALALGARADLTTCQSDCVAQYLCAGVTDYLDSSCICSDDFQQNVKGCLYAASSCANDVPTWFDYAESACAAASSGSSGSSGSTASATETAAADSTAQADSSSGSATGSHTGSRSSATGSASASATSEAKAAASSTAASSGALGAKVPAALGALGIAAGLLL</sequence>
<comment type="caution">
    <text evidence="8">The sequence shown here is derived from an EMBL/GenBank/DDBJ whole genome shotgun (WGS) entry which is preliminary data.</text>
</comment>
<protein>
    <recommendedName>
        <fullName evidence="7">CFEM domain-containing protein</fullName>
    </recommendedName>
</protein>
<dbReference type="GeneID" id="39592657"/>
<feature type="domain" description="CFEM" evidence="7">
    <location>
        <begin position="1"/>
        <end position="104"/>
    </location>
</feature>
<keyword evidence="9" id="KW-1185">Reference proteome</keyword>
<feature type="region of interest" description="Disordered" evidence="5">
    <location>
        <begin position="81"/>
        <end position="128"/>
    </location>
</feature>
<keyword evidence="3 6" id="KW-0732">Signal</keyword>
<dbReference type="EMBL" id="RSCE01000006">
    <property type="protein sequence ID" value="RSH81917.1"/>
    <property type="molecule type" value="Genomic_DNA"/>
</dbReference>
<reference evidence="8 9" key="1">
    <citation type="submission" date="2018-11" db="EMBL/GenBank/DDBJ databases">
        <title>Genome sequence of Apiotrichum porosum DSM 27194.</title>
        <authorList>
            <person name="Aliyu H."/>
            <person name="Gorte O."/>
            <person name="Ochsenreither K."/>
        </authorList>
    </citation>
    <scope>NUCLEOTIDE SEQUENCE [LARGE SCALE GENOMIC DNA]</scope>
    <source>
        <strain evidence="8 9">DSM 27194</strain>
    </source>
</reference>
<organism evidence="8 9">
    <name type="scientific">Apiotrichum porosum</name>
    <dbReference type="NCBI Taxonomy" id="105984"/>
    <lineage>
        <taxon>Eukaryota</taxon>
        <taxon>Fungi</taxon>
        <taxon>Dikarya</taxon>
        <taxon>Basidiomycota</taxon>
        <taxon>Agaricomycotina</taxon>
        <taxon>Tremellomycetes</taxon>
        <taxon>Trichosporonales</taxon>
        <taxon>Trichosporonaceae</taxon>
        <taxon>Apiotrichum</taxon>
    </lineage>
</organism>
<evidence type="ECO:0000256" key="3">
    <source>
        <dbReference type="ARBA" id="ARBA00022729"/>
    </source>
</evidence>
<evidence type="ECO:0000256" key="2">
    <source>
        <dbReference type="ARBA" id="ARBA00022525"/>
    </source>
</evidence>
<evidence type="ECO:0000256" key="4">
    <source>
        <dbReference type="ARBA" id="ARBA00023157"/>
    </source>
</evidence>
<evidence type="ECO:0000256" key="5">
    <source>
        <dbReference type="SAM" id="MobiDB-lite"/>
    </source>
</evidence>
<evidence type="ECO:0000256" key="1">
    <source>
        <dbReference type="ARBA" id="ARBA00004613"/>
    </source>
</evidence>
<dbReference type="Proteomes" id="UP000279236">
    <property type="component" value="Unassembled WGS sequence"/>
</dbReference>
<gene>
    <name evidence="8" type="ORF">EHS24_008114</name>
</gene>
<evidence type="ECO:0000313" key="8">
    <source>
        <dbReference type="EMBL" id="RSH81917.1"/>
    </source>
</evidence>
<keyword evidence="2" id="KW-0964">Secreted</keyword>
<dbReference type="InterPro" id="IPR008427">
    <property type="entry name" value="Extracellular_membr_CFEM_dom"/>
</dbReference>
<dbReference type="STRING" id="105984.A0A427XSX3"/>
<feature type="chain" id="PRO_5019384345" description="CFEM domain-containing protein" evidence="6">
    <location>
        <begin position="18"/>
        <end position="170"/>
    </location>
</feature>
<evidence type="ECO:0000313" key="9">
    <source>
        <dbReference type="Proteomes" id="UP000279236"/>
    </source>
</evidence>
<dbReference type="AlphaFoldDB" id="A0A427XSX3"/>
<keyword evidence="4" id="KW-1015">Disulfide bond</keyword>
<feature type="signal peptide" evidence="6">
    <location>
        <begin position="1"/>
        <end position="17"/>
    </location>
</feature>
<comment type="subcellular location">
    <subcellularLocation>
        <location evidence="1">Secreted</location>
    </subcellularLocation>
</comment>
<proteinExistence type="predicted"/>